<organism evidence="7 8">
    <name type="scientific">Bradyrhizobium frederickii</name>
    <dbReference type="NCBI Taxonomy" id="2560054"/>
    <lineage>
        <taxon>Bacteria</taxon>
        <taxon>Pseudomonadati</taxon>
        <taxon>Pseudomonadota</taxon>
        <taxon>Alphaproteobacteria</taxon>
        <taxon>Hyphomicrobiales</taxon>
        <taxon>Nitrobacteraceae</taxon>
        <taxon>Bradyrhizobium</taxon>
    </lineage>
</organism>
<name>A0A4Y9LDE0_9BRAD</name>
<dbReference type="EMBL" id="SPQU01000003">
    <property type="protein sequence ID" value="TFV40979.1"/>
    <property type="molecule type" value="Genomic_DNA"/>
</dbReference>
<evidence type="ECO:0000256" key="5">
    <source>
        <dbReference type="ARBA" id="ARBA00023136"/>
    </source>
</evidence>
<evidence type="ECO:0000256" key="4">
    <source>
        <dbReference type="ARBA" id="ARBA00022989"/>
    </source>
</evidence>
<evidence type="ECO:0000313" key="8">
    <source>
        <dbReference type="Proteomes" id="UP000298225"/>
    </source>
</evidence>
<feature type="transmembrane region" description="Helical" evidence="6">
    <location>
        <begin position="136"/>
        <end position="158"/>
    </location>
</feature>
<keyword evidence="5 6" id="KW-0472">Membrane</keyword>
<proteinExistence type="predicted"/>
<keyword evidence="8" id="KW-1185">Reference proteome</keyword>
<comment type="subcellular location">
    <subcellularLocation>
        <location evidence="1">Cell membrane</location>
        <topology evidence="1">Multi-pass membrane protein</topology>
    </subcellularLocation>
</comment>
<comment type="caution">
    <text evidence="7">The sequence shown here is derived from an EMBL/GenBank/DDBJ whole genome shotgun (WGS) entry which is preliminary data.</text>
</comment>
<accession>A0A4Y9LDE0</accession>
<dbReference type="OrthoDB" id="6710777at2"/>
<feature type="transmembrane region" description="Helical" evidence="6">
    <location>
        <begin position="38"/>
        <end position="58"/>
    </location>
</feature>
<dbReference type="InterPro" id="IPR001123">
    <property type="entry name" value="LeuE-type"/>
</dbReference>
<dbReference type="Proteomes" id="UP000298225">
    <property type="component" value="Unassembled WGS sequence"/>
</dbReference>
<protein>
    <recommendedName>
        <fullName evidence="9">Threonine transporter RhtB</fullName>
    </recommendedName>
</protein>
<dbReference type="PANTHER" id="PTHR30086">
    <property type="entry name" value="ARGININE EXPORTER PROTEIN ARGO"/>
    <property type="match status" value="1"/>
</dbReference>
<dbReference type="GO" id="GO:0015171">
    <property type="term" value="F:amino acid transmembrane transporter activity"/>
    <property type="evidence" value="ECO:0007669"/>
    <property type="project" value="TreeGrafter"/>
</dbReference>
<evidence type="ECO:0000256" key="6">
    <source>
        <dbReference type="SAM" id="Phobius"/>
    </source>
</evidence>
<evidence type="ECO:0008006" key="9">
    <source>
        <dbReference type="Google" id="ProtNLM"/>
    </source>
</evidence>
<reference evidence="7 8" key="1">
    <citation type="submission" date="2019-03" db="EMBL/GenBank/DDBJ databases">
        <title>Bradyrhizobium strains diversity isolated from Chamaecrista fasciculata.</title>
        <authorList>
            <person name="Urquiaga M.C.O."/>
            <person name="Hungria M."/>
            <person name="Delamuta J.R.M."/>
        </authorList>
    </citation>
    <scope>NUCLEOTIDE SEQUENCE [LARGE SCALE GENOMIC DNA]</scope>
    <source>
        <strain evidence="7 8">CNPSo 3424</strain>
    </source>
</reference>
<dbReference type="GO" id="GO:0005886">
    <property type="term" value="C:plasma membrane"/>
    <property type="evidence" value="ECO:0007669"/>
    <property type="project" value="UniProtKB-SubCell"/>
</dbReference>
<keyword evidence="2" id="KW-1003">Cell membrane</keyword>
<feature type="transmembrane region" description="Helical" evidence="6">
    <location>
        <begin position="102"/>
        <end position="124"/>
    </location>
</feature>
<dbReference type="AlphaFoldDB" id="A0A4Y9LDE0"/>
<feature type="transmembrane region" description="Helical" evidence="6">
    <location>
        <begin position="170"/>
        <end position="188"/>
    </location>
</feature>
<evidence type="ECO:0000256" key="1">
    <source>
        <dbReference type="ARBA" id="ARBA00004651"/>
    </source>
</evidence>
<dbReference type="RefSeq" id="WP_126255014.1">
    <property type="nucleotide sequence ID" value="NZ_SPQU01000003.1"/>
</dbReference>
<keyword evidence="4 6" id="KW-1133">Transmembrane helix</keyword>
<sequence length="194" mass="20465">MSFLTFLAATYFLLAVPGPTNTLLATSGAGIGMARSLHLLVAELCGYLLAIAVLRLALGPIVSDIPIAALVLRVAVTVYILCLAFMLWRVNTRELRDGAPVTFGQVLLATLLNPKALVFAFLLLPLEAGPLELLPWFGAIALQILTAGAAWIALGATLGRGARRLGQPHLVTRIGAVTLVAVTGLIWLQSFLTA</sequence>
<dbReference type="PANTHER" id="PTHR30086:SF20">
    <property type="entry name" value="ARGININE EXPORTER PROTEIN ARGO-RELATED"/>
    <property type="match status" value="1"/>
</dbReference>
<dbReference type="GO" id="GO:0033228">
    <property type="term" value="P:cysteine export across plasma membrane"/>
    <property type="evidence" value="ECO:0007669"/>
    <property type="project" value="TreeGrafter"/>
</dbReference>
<feature type="transmembrane region" description="Helical" evidence="6">
    <location>
        <begin position="70"/>
        <end position="90"/>
    </location>
</feature>
<keyword evidence="3 6" id="KW-0812">Transmembrane</keyword>
<evidence type="ECO:0000313" key="7">
    <source>
        <dbReference type="EMBL" id="TFV40979.1"/>
    </source>
</evidence>
<evidence type="ECO:0000256" key="2">
    <source>
        <dbReference type="ARBA" id="ARBA00022475"/>
    </source>
</evidence>
<evidence type="ECO:0000256" key="3">
    <source>
        <dbReference type="ARBA" id="ARBA00022692"/>
    </source>
</evidence>
<gene>
    <name evidence="7" type="ORF">E4K66_09110</name>
</gene>